<evidence type="ECO:0000256" key="2">
    <source>
        <dbReference type="ARBA" id="ARBA00022801"/>
    </source>
</evidence>
<dbReference type="InterPro" id="IPR029052">
    <property type="entry name" value="Metallo-depent_PP-like"/>
</dbReference>
<dbReference type="Pfam" id="PF00149">
    <property type="entry name" value="Metallophos"/>
    <property type="match status" value="1"/>
</dbReference>
<comment type="function">
    <text evidence="4">SbcCD cleaves DNA hairpin structures. These structures can inhibit DNA replication and are intermediates in certain DNA recombination reactions. The complex acts as a 3'-&gt;5' double strand exonuclease that can open hairpins. It also has a 5' single-strand endonuclease activity.</text>
</comment>
<dbReference type="PANTHER" id="PTHR30337">
    <property type="entry name" value="COMPONENT OF ATP-DEPENDENT DSDNA EXONUCLEASE"/>
    <property type="match status" value="1"/>
</dbReference>
<dbReference type="InterPro" id="IPR050535">
    <property type="entry name" value="DNA_Repair-Maintenance_Comp"/>
</dbReference>
<comment type="subunit">
    <text evidence="4">Heterodimer of SbcC and SbcD.</text>
</comment>
<feature type="domain" description="Calcineurin-like phosphoesterase" evidence="5">
    <location>
        <begin position="1"/>
        <end position="120"/>
    </location>
</feature>
<name>A0A1F7WFH0_9BACT</name>
<dbReference type="Gene3D" id="3.60.21.10">
    <property type="match status" value="1"/>
</dbReference>
<dbReference type="Proteomes" id="UP000178735">
    <property type="component" value="Unassembled WGS sequence"/>
</dbReference>
<dbReference type="GO" id="GO:0008408">
    <property type="term" value="F:3'-5' exonuclease activity"/>
    <property type="evidence" value="ECO:0007669"/>
    <property type="project" value="InterPro"/>
</dbReference>
<dbReference type="STRING" id="1817813.A2008_05000"/>
<comment type="caution">
    <text evidence="6">The sequence shown here is derived from an EMBL/GenBank/DDBJ whole genome shotgun (WGS) entry which is preliminary data.</text>
</comment>
<keyword evidence="3 4" id="KW-0269">Exonuclease</keyword>
<evidence type="ECO:0000259" key="5">
    <source>
        <dbReference type="Pfam" id="PF00149"/>
    </source>
</evidence>
<evidence type="ECO:0000256" key="3">
    <source>
        <dbReference type="ARBA" id="ARBA00022839"/>
    </source>
</evidence>
<gene>
    <name evidence="4" type="primary">sbcD</name>
    <name evidence="6" type="ORF">A2008_05000</name>
</gene>
<reference evidence="6 7" key="1">
    <citation type="journal article" date="2016" name="Nat. Commun.">
        <title>Thousands of microbial genomes shed light on interconnected biogeochemical processes in an aquifer system.</title>
        <authorList>
            <person name="Anantharaman K."/>
            <person name="Brown C.T."/>
            <person name="Hug L.A."/>
            <person name="Sharon I."/>
            <person name="Castelle C.J."/>
            <person name="Probst A.J."/>
            <person name="Thomas B.C."/>
            <person name="Singh A."/>
            <person name="Wilkins M.J."/>
            <person name="Karaoz U."/>
            <person name="Brodie E.L."/>
            <person name="Williams K.H."/>
            <person name="Hubbard S.S."/>
            <person name="Banfield J.F."/>
        </authorList>
    </citation>
    <scope>NUCLEOTIDE SEQUENCE [LARGE SCALE GENOMIC DNA]</scope>
</reference>
<keyword evidence="4" id="KW-0255">Endonuclease</keyword>
<evidence type="ECO:0000256" key="4">
    <source>
        <dbReference type="RuleBase" id="RU363069"/>
    </source>
</evidence>
<sequence length="395" mass="42966">MKILHISDIHIGAKLGRYSQNDDIRKCLARIVDFCVCEHVRLLIAAGDIFDSYNPSAESEDIYYNFLNEASSAGISAVIIAGNHDNHERLYAPAKFLKRHNIMVAVNNAQNFYAPFELAIDGEKISIAAVPYVYDAQIIDPAASIDGGETAAAKAYSEAYNAITKRCAQMCASENKILVAHAFFAGAVNCGSERNIQRGNSLLVDASPAAGDFLYCAFGHLHRFQKITENAYYSGSIIPVSIDEAVHPKKMILIDTGAAKADDRIKSIELPAFSAYKNLAGGFDAVYSELKILNDAYISAVFTEALSLQRQDLLLKTARDNNIRIVSQGFDIKRRAGEADGGADADASDAYLKMSMTRLFEEYLRAEGVSDARLVEKFDAIASECGRGKSGDGGI</sequence>
<dbReference type="EMBL" id="MGFH01000233">
    <property type="protein sequence ID" value="OGM01571.1"/>
    <property type="molecule type" value="Genomic_DNA"/>
</dbReference>
<dbReference type="NCBIfam" id="TIGR00619">
    <property type="entry name" value="sbcd"/>
    <property type="match status" value="1"/>
</dbReference>
<dbReference type="GO" id="GO:0004519">
    <property type="term" value="F:endonuclease activity"/>
    <property type="evidence" value="ECO:0007669"/>
    <property type="project" value="UniProtKB-KW"/>
</dbReference>
<evidence type="ECO:0000313" key="6">
    <source>
        <dbReference type="EMBL" id="OGM01571.1"/>
    </source>
</evidence>
<protein>
    <recommendedName>
        <fullName evidence="4">Nuclease SbcCD subunit D</fullName>
    </recommendedName>
</protein>
<dbReference type="GO" id="GO:0006310">
    <property type="term" value="P:DNA recombination"/>
    <property type="evidence" value="ECO:0007669"/>
    <property type="project" value="UniProtKB-KW"/>
</dbReference>
<evidence type="ECO:0000313" key="7">
    <source>
        <dbReference type="Proteomes" id="UP000178735"/>
    </source>
</evidence>
<keyword evidence="4" id="KW-0235">DNA replication</keyword>
<proteinExistence type="inferred from homology"/>
<dbReference type="PANTHER" id="PTHR30337:SF0">
    <property type="entry name" value="NUCLEASE SBCCD SUBUNIT D"/>
    <property type="match status" value="1"/>
</dbReference>
<keyword evidence="2 4" id="KW-0378">Hydrolase</keyword>
<comment type="similarity">
    <text evidence="4">Belongs to the SbcD family.</text>
</comment>
<dbReference type="InterPro" id="IPR004843">
    <property type="entry name" value="Calcineurin-like_PHP"/>
</dbReference>
<dbReference type="CDD" id="cd00840">
    <property type="entry name" value="MPP_Mre11_N"/>
    <property type="match status" value="1"/>
</dbReference>
<keyword evidence="1 4" id="KW-0540">Nuclease</keyword>
<dbReference type="GO" id="GO:0006260">
    <property type="term" value="P:DNA replication"/>
    <property type="evidence" value="ECO:0007669"/>
    <property type="project" value="UniProtKB-KW"/>
</dbReference>
<accession>A0A1F7WFH0</accession>
<dbReference type="InterPro" id="IPR041796">
    <property type="entry name" value="Mre11_N"/>
</dbReference>
<organism evidence="6 7">
    <name type="scientific">Candidatus Wallbacteria bacterium GWC2_49_35</name>
    <dbReference type="NCBI Taxonomy" id="1817813"/>
    <lineage>
        <taxon>Bacteria</taxon>
        <taxon>Candidatus Walliibacteriota</taxon>
    </lineage>
</organism>
<keyword evidence="4" id="KW-0233">DNA recombination</keyword>
<dbReference type="SUPFAM" id="SSF56300">
    <property type="entry name" value="Metallo-dependent phosphatases"/>
    <property type="match status" value="1"/>
</dbReference>
<dbReference type="AlphaFoldDB" id="A0A1F7WFH0"/>
<evidence type="ECO:0000256" key="1">
    <source>
        <dbReference type="ARBA" id="ARBA00022722"/>
    </source>
</evidence>
<dbReference type="InterPro" id="IPR004593">
    <property type="entry name" value="SbcD"/>
</dbReference>